<name>A0A9P7BDE5_MAUEX</name>
<comment type="caution">
    <text evidence="2">The sequence shown here is derived from an EMBL/GenBank/DDBJ whole genome shotgun (WGS) entry which is preliminary data.</text>
</comment>
<evidence type="ECO:0000313" key="2">
    <source>
        <dbReference type="EMBL" id="KAG0672602.1"/>
    </source>
</evidence>
<proteinExistence type="predicted"/>
<dbReference type="EMBL" id="PUHR01000001">
    <property type="protein sequence ID" value="KAG0672602.1"/>
    <property type="molecule type" value="Genomic_DNA"/>
</dbReference>
<dbReference type="InterPro" id="IPR014756">
    <property type="entry name" value="Ig_E-set"/>
</dbReference>
<reference evidence="2 3" key="1">
    <citation type="submission" date="2020-11" db="EMBL/GenBank/DDBJ databases">
        <title>Kefir isolates.</title>
        <authorList>
            <person name="Marcisauskas S."/>
            <person name="Kim Y."/>
            <person name="Blasche S."/>
        </authorList>
    </citation>
    <scope>NUCLEOTIDE SEQUENCE [LARGE SCALE GENOMIC DNA]</scope>
    <source>
        <strain evidence="2 3">OG2</strain>
    </source>
</reference>
<feature type="compositionally biased region" description="Acidic residues" evidence="1">
    <location>
        <begin position="154"/>
        <end position="163"/>
    </location>
</feature>
<dbReference type="AlphaFoldDB" id="A0A9P7BDE5"/>
<dbReference type="CDD" id="cd02859">
    <property type="entry name" value="E_set_AMPKbeta_like_N"/>
    <property type="match status" value="1"/>
</dbReference>
<dbReference type="Proteomes" id="UP000750334">
    <property type="component" value="Unassembled WGS sequence"/>
</dbReference>
<protein>
    <recommendedName>
        <fullName evidence="4">AMP-activated protein kinase glycogen-binding domain-containing protein</fullName>
    </recommendedName>
</protein>
<keyword evidence="3" id="KW-1185">Reference proteome</keyword>
<evidence type="ECO:0008006" key="4">
    <source>
        <dbReference type="Google" id="ProtNLM"/>
    </source>
</evidence>
<evidence type="ECO:0000313" key="3">
    <source>
        <dbReference type="Proteomes" id="UP000750334"/>
    </source>
</evidence>
<dbReference type="Gene3D" id="2.60.40.10">
    <property type="entry name" value="Immunoglobulins"/>
    <property type="match status" value="1"/>
</dbReference>
<feature type="region of interest" description="Disordered" evidence="1">
    <location>
        <begin position="127"/>
        <end position="223"/>
    </location>
</feature>
<organism evidence="2 3">
    <name type="scientific">Maudiozyma exigua</name>
    <name type="common">Yeast</name>
    <name type="synonym">Kazachstania exigua</name>
    <dbReference type="NCBI Taxonomy" id="34358"/>
    <lineage>
        <taxon>Eukaryota</taxon>
        <taxon>Fungi</taxon>
        <taxon>Dikarya</taxon>
        <taxon>Ascomycota</taxon>
        <taxon>Saccharomycotina</taxon>
        <taxon>Saccharomycetes</taxon>
        <taxon>Saccharomycetales</taxon>
        <taxon>Saccharomycetaceae</taxon>
        <taxon>Maudiozyma</taxon>
    </lineage>
</organism>
<accession>A0A9P7BDE5</accession>
<gene>
    <name evidence="2" type="ORF">C6P45_000033</name>
</gene>
<evidence type="ECO:0000256" key="1">
    <source>
        <dbReference type="SAM" id="MobiDB-lite"/>
    </source>
</evidence>
<dbReference type="OrthoDB" id="5873279at2759"/>
<dbReference type="InterPro" id="IPR013783">
    <property type="entry name" value="Ig-like_fold"/>
</dbReference>
<dbReference type="SUPFAM" id="SSF81296">
    <property type="entry name" value="E set domains"/>
    <property type="match status" value="1"/>
</dbReference>
<sequence length="284" mass="32044">MGVEILIPDKNETFKKLQIAGDFTNWEIEPMRKVSQSTEIAGSSGWQFIITNEMAEKYCNKESADETMIHFKFIGDDGNWFTSDDFDLVPDENNNINNAVLLKFENGKLKEENIDDVVSDVVEPAAQDLTPDPSLEKTSEQQQQKDPIEINNNTDDDDDDDTALDTISEEQKQTPDPVKAIPQTPIKSERVDSPIGDETIFFSPSVISSKGQDVTEDEDEAETPITERRNLNTTNSEEILGAQEVAEKKDPNVYKGMLQRLIDFLSAFFGSWFGFFTKKHNSDN</sequence>